<proteinExistence type="predicted"/>
<name>A0A099JPV1_9MICO</name>
<accession>A0A099JPV1</accession>
<dbReference type="OrthoDB" id="5122773at2"/>
<keyword evidence="1" id="KW-0812">Transmembrane</keyword>
<gene>
    <name evidence="3" type="ORF">BJ997_000342</name>
    <name evidence="2" type="ORF">GY21_04660</name>
</gene>
<evidence type="ECO:0000313" key="3">
    <source>
        <dbReference type="EMBL" id="MBB5639794.1"/>
    </source>
</evidence>
<keyword evidence="1" id="KW-1133">Transmembrane helix</keyword>
<dbReference type="EMBL" id="JPXF01000012">
    <property type="protein sequence ID" value="KGJ79627.1"/>
    <property type="molecule type" value="Genomic_DNA"/>
</dbReference>
<reference evidence="2 4" key="1">
    <citation type="submission" date="2014-08" db="EMBL/GenBank/DDBJ databases">
        <authorList>
            <person name="Sisinthy S."/>
        </authorList>
    </citation>
    <scope>NUCLEOTIDE SEQUENCE [LARGE SCALE GENOMIC DNA]</scope>
    <source>
        <strain evidence="2 4">RuG17</strain>
    </source>
</reference>
<evidence type="ECO:0000313" key="4">
    <source>
        <dbReference type="Proteomes" id="UP000029864"/>
    </source>
</evidence>
<comment type="caution">
    <text evidence="2">The sequence shown here is derived from an EMBL/GenBank/DDBJ whole genome shotgun (WGS) entry which is preliminary data.</text>
</comment>
<feature type="transmembrane region" description="Helical" evidence="1">
    <location>
        <begin position="78"/>
        <end position="98"/>
    </location>
</feature>
<feature type="transmembrane region" description="Helical" evidence="1">
    <location>
        <begin position="104"/>
        <end position="121"/>
    </location>
</feature>
<dbReference type="EMBL" id="JACHBQ010000001">
    <property type="protein sequence ID" value="MBB5639794.1"/>
    <property type="molecule type" value="Genomic_DNA"/>
</dbReference>
<dbReference type="AlphaFoldDB" id="A0A099JPV1"/>
<reference evidence="3 5" key="2">
    <citation type="submission" date="2020-08" db="EMBL/GenBank/DDBJ databases">
        <title>Sequencing the genomes of 1000 actinobacteria strains.</title>
        <authorList>
            <person name="Klenk H.-P."/>
        </authorList>
    </citation>
    <scope>NUCLEOTIDE SEQUENCE [LARGE SCALE GENOMIC DNA]</scope>
    <source>
        <strain evidence="3 5">DSM 21065</strain>
    </source>
</reference>
<protein>
    <submittedName>
        <fullName evidence="2">Uncharacterized protein</fullName>
    </submittedName>
</protein>
<feature type="transmembrane region" description="Helical" evidence="1">
    <location>
        <begin position="39"/>
        <end position="57"/>
    </location>
</feature>
<feature type="transmembrane region" description="Helical" evidence="1">
    <location>
        <begin position="12"/>
        <end position="33"/>
    </location>
</feature>
<keyword evidence="1" id="KW-0472">Membrane</keyword>
<evidence type="ECO:0000313" key="5">
    <source>
        <dbReference type="Proteomes" id="UP000561726"/>
    </source>
</evidence>
<dbReference type="Proteomes" id="UP000561726">
    <property type="component" value="Unassembled WGS sequence"/>
</dbReference>
<dbReference type="RefSeq" id="WP_035835500.1">
    <property type="nucleotide sequence ID" value="NZ_JACHBQ010000001.1"/>
</dbReference>
<dbReference type="Proteomes" id="UP000029864">
    <property type="component" value="Unassembled WGS sequence"/>
</dbReference>
<keyword evidence="4" id="KW-1185">Reference proteome</keyword>
<organism evidence="2 4">
    <name type="scientific">Cryobacterium roopkundense</name>
    <dbReference type="NCBI Taxonomy" id="1001240"/>
    <lineage>
        <taxon>Bacteria</taxon>
        <taxon>Bacillati</taxon>
        <taxon>Actinomycetota</taxon>
        <taxon>Actinomycetes</taxon>
        <taxon>Micrococcales</taxon>
        <taxon>Microbacteriaceae</taxon>
        <taxon>Cryobacterium</taxon>
    </lineage>
</organism>
<evidence type="ECO:0000256" key="1">
    <source>
        <dbReference type="SAM" id="Phobius"/>
    </source>
</evidence>
<evidence type="ECO:0000313" key="2">
    <source>
        <dbReference type="EMBL" id="KGJ79627.1"/>
    </source>
</evidence>
<sequence length="138" mass="14262">MPTRIESAQGKAGYVIVGLVFGVFAAMALAVTVEGPAASLGWGIYLLVWVGLAARTFRGDNESLAAPRAWWRMTARPPSGFVLATVFVAQAYLAITSGRRPDDGSALAVAALNALIAVAYLHSSVRLRAAAESTGAGA</sequence>